<dbReference type="InterPro" id="IPR025161">
    <property type="entry name" value="IS402-like_dom"/>
</dbReference>
<organism evidence="3 4">
    <name type="scientific">Streptomyces kaempferi</name>
    <dbReference type="NCBI Taxonomy" id="333725"/>
    <lineage>
        <taxon>Bacteria</taxon>
        <taxon>Bacillati</taxon>
        <taxon>Actinomycetota</taxon>
        <taxon>Actinomycetes</taxon>
        <taxon>Kitasatosporales</taxon>
        <taxon>Streptomycetaceae</taxon>
        <taxon>Streptomyces</taxon>
    </lineage>
</organism>
<dbReference type="RefSeq" id="WP_381241610.1">
    <property type="nucleotide sequence ID" value="NZ_JBHSKH010000094.1"/>
</dbReference>
<evidence type="ECO:0000313" key="3">
    <source>
        <dbReference type="EMBL" id="MFD1313086.1"/>
    </source>
</evidence>
<evidence type="ECO:0000313" key="4">
    <source>
        <dbReference type="Proteomes" id="UP001597058"/>
    </source>
</evidence>
<comment type="caution">
    <text evidence="3">The sequence shown here is derived from an EMBL/GenBank/DDBJ whole genome shotgun (WGS) entry which is preliminary data.</text>
</comment>
<dbReference type="Proteomes" id="UP001597058">
    <property type="component" value="Unassembled WGS sequence"/>
</dbReference>
<gene>
    <name evidence="3" type="ORF">ACFQ5X_46010</name>
</gene>
<feature type="region of interest" description="Disordered" evidence="1">
    <location>
        <begin position="150"/>
        <end position="177"/>
    </location>
</feature>
<evidence type="ECO:0000259" key="2">
    <source>
        <dbReference type="Pfam" id="PF13340"/>
    </source>
</evidence>
<dbReference type="PANTHER" id="PTHR30007:SF0">
    <property type="entry name" value="TRANSPOSASE"/>
    <property type="match status" value="1"/>
</dbReference>
<accession>A0ABW3XU26</accession>
<feature type="domain" description="Insertion element IS402-like" evidence="2">
    <location>
        <begin position="1"/>
        <end position="78"/>
    </location>
</feature>
<evidence type="ECO:0000256" key="1">
    <source>
        <dbReference type="SAM" id="MobiDB-lite"/>
    </source>
</evidence>
<proteinExistence type="predicted"/>
<dbReference type="Pfam" id="PF13340">
    <property type="entry name" value="DUF4096"/>
    <property type="match status" value="1"/>
</dbReference>
<sequence length="177" mass="20017">MTDAEWAVVRPLLPVPGWLQGGGGQPEAYCHRAMLDAVRYLVDNGSKWRAMPSDFPPWDRVYASFRRWRDHGLVTEFHDRLRGRVRVILIDIDAPPRSPHAGPDPPPMARSPLNGRDRILVTPLYLRRVCSQRVLREMLEINESGGAPWRGRGAAQLRVDKMRPPDSASTRINPLAA</sequence>
<reference evidence="4" key="1">
    <citation type="journal article" date="2019" name="Int. J. Syst. Evol. Microbiol.">
        <title>The Global Catalogue of Microorganisms (GCM) 10K type strain sequencing project: providing services to taxonomists for standard genome sequencing and annotation.</title>
        <authorList>
            <consortium name="The Broad Institute Genomics Platform"/>
            <consortium name="The Broad Institute Genome Sequencing Center for Infectious Disease"/>
            <person name="Wu L."/>
            <person name="Ma J."/>
        </authorList>
    </citation>
    <scope>NUCLEOTIDE SEQUENCE [LARGE SCALE GENOMIC DNA]</scope>
    <source>
        <strain evidence="4">CGMCC 4.7020</strain>
    </source>
</reference>
<feature type="compositionally biased region" description="Polar residues" evidence="1">
    <location>
        <begin position="167"/>
        <end position="177"/>
    </location>
</feature>
<name>A0ABW3XU26_9ACTN</name>
<keyword evidence="4" id="KW-1185">Reference proteome</keyword>
<dbReference type="EMBL" id="JBHTMM010000158">
    <property type="protein sequence ID" value="MFD1313086.1"/>
    <property type="molecule type" value="Genomic_DNA"/>
</dbReference>
<dbReference type="PANTHER" id="PTHR30007">
    <property type="entry name" value="PHP DOMAIN PROTEIN"/>
    <property type="match status" value="1"/>
</dbReference>
<protein>
    <submittedName>
        <fullName evidence="3">Transposase</fullName>
    </submittedName>
</protein>